<dbReference type="AlphaFoldDB" id="A0A4R1SA64"/>
<keyword evidence="3 10" id="KW-0819">tRNA processing</keyword>
<dbReference type="GO" id="GO:0005525">
    <property type="term" value="F:GTP binding"/>
    <property type="evidence" value="ECO:0007669"/>
    <property type="project" value="UniProtKB-UniRule"/>
</dbReference>
<dbReference type="HAMAP" id="MF_00379">
    <property type="entry name" value="GTPase_MnmE"/>
    <property type="match status" value="1"/>
</dbReference>
<evidence type="ECO:0000256" key="6">
    <source>
        <dbReference type="ARBA" id="ARBA00022801"/>
    </source>
</evidence>
<dbReference type="CDD" id="cd14858">
    <property type="entry name" value="TrmE_N"/>
    <property type="match status" value="1"/>
</dbReference>
<feature type="binding site" evidence="10">
    <location>
        <begin position="232"/>
        <end position="237"/>
    </location>
    <ligand>
        <name>GTP</name>
        <dbReference type="ChEBI" id="CHEBI:37565"/>
    </ligand>
</feature>
<evidence type="ECO:0000256" key="7">
    <source>
        <dbReference type="ARBA" id="ARBA00022842"/>
    </source>
</evidence>
<feature type="binding site" evidence="10">
    <location>
        <position position="257"/>
    </location>
    <ligand>
        <name>Mg(2+)</name>
        <dbReference type="ChEBI" id="CHEBI:18420"/>
    </ligand>
</feature>
<feature type="binding site" evidence="10">
    <location>
        <position position="232"/>
    </location>
    <ligand>
        <name>K(+)</name>
        <dbReference type="ChEBI" id="CHEBI:29103"/>
    </ligand>
</feature>
<dbReference type="InterPro" id="IPR004520">
    <property type="entry name" value="GTPase_MnmE"/>
</dbReference>
<evidence type="ECO:0000313" key="14">
    <source>
        <dbReference type="Proteomes" id="UP000295008"/>
    </source>
</evidence>
<feature type="binding site" evidence="10">
    <location>
        <position position="22"/>
    </location>
    <ligand>
        <name>(6S)-5-formyl-5,6,7,8-tetrahydrofolate</name>
        <dbReference type="ChEBI" id="CHEBI:57457"/>
    </ligand>
</feature>
<dbReference type="InterPro" id="IPR027368">
    <property type="entry name" value="MnmE_dom2"/>
</dbReference>
<feature type="binding site" evidence="10">
    <location>
        <position position="236"/>
    </location>
    <ligand>
        <name>Mg(2+)</name>
        <dbReference type="ChEBI" id="CHEBI:18420"/>
    </ligand>
</feature>
<evidence type="ECO:0000256" key="5">
    <source>
        <dbReference type="ARBA" id="ARBA00022741"/>
    </source>
</evidence>
<evidence type="ECO:0000256" key="1">
    <source>
        <dbReference type="ARBA" id="ARBA00011043"/>
    </source>
</evidence>
<dbReference type="NCBIfam" id="TIGR00450">
    <property type="entry name" value="mnmE_trmE_thdF"/>
    <property type="match status" value="1"/>
</dbReference>
<gene>
    <name evidence="10" type="primary">mnmE</name>
    <name evidence="10" type="synonym">trmE</name>
    <name evidence="13" type="ORF">EDC14_100281</name>
</gene>
<comment type="subunit">
    <text evidence="10">Homodimer. Heterotetramer of two MnmE and two MnmG subunits.</text>
</comment>
<feature type="binding site" evidence="10">
    <location>
        <position position="253"/>
    </location>
    <ligand>
        <name>K(+)</name>
        <dbReference type="ChEBI" id="CHEBI:29103"/>
    </ligand>
</feature>
<dbReference type="Pfam" id="PF10396">
    <property type="entry name" value="TrmE_N"/>
    <property type="match status" value="1"/>
</dbReference>
<evidence type="ECO:0000313" key="13">
    <source>
        <dbReference type="EMBL" id="TCL76328.1"/>
    </source>
</evidence>
<reference evidence="13 14" key="1">
    <citation type="submission" date="2019-03" db="EMBL/GenBank/DDBJ databases">
        <title>Genomic Encyclopedia of Type Strains, Phase IV (KMG-IV): sequencing the most valuable type-strain genomes for metagenomic binning, comparative biology and taxonomic classification.</title>
        <authorList>
            <person name="Goeker M."/>
        </authorList>
    </citation>
    <scope>NUCLEOTIDE SEQUENCE [LARGE SCALE GENOMIC DNA]</scope>
    <source>
        <strain evidence="13 14">LX-B</strain>
    </source>
</reference>
<dbReference type="InterPro" id="IPR031168">
    <property type="entry name" value="G_TrmE"/>
</dbReference>
<keyword evidence="9 10" id="KW-0342">GTP-binding</keyword>
<evidence type="ECO:0000256" key="11">
    <source>
        <dbReference type="RuleBase" id="RU003313"/>
    </source>
</evidence>
<comment type="cofactor">
    <cofactor evidence="10">
        <name>K(+)</name>
        <dbReference type="ChEBI" id="CHEBI:29103"/>
    </cofactor>
    <text evidence="10">Binds 1 potassium ion per subunit.</text>
</comment>
<evidence type="ECO:0000256" key="8">
    <source>
        <dbReference type="ARBA" id="ARBA00022958"/>
    </source>
</evidence>
<dbReference type="PROSITE" id="PS51709">
    <property type="entry name" value="G_TRME"/>
    <property type="match status" value="1"/>
</dbReference>
<proteinExistence type="inferred from homology"/>
<dbReference type="OrthoDB" id="9805918at2"/>
<keyword evidence="2 10" id="KW-0963">Cytoplasm</keyword>
<dbReference type="EMBL" id="SLUN01000002">
    <property type="protein sequence ID" value="TCL76328.1"/>
    <property type="molecule type" value="Genomic_DNA"/>
</dbReference>
<keyword evidence="4 10" id="KW-0479">Metal-binding</keyword>
<evidence type="ECO:0000259" key="12">
    <source>
        <dbReference type="PROSITE" id="PS51709"/>
    </source>
</evidence>
<dbReference type="InterPro" id="IPR006073">
    <property type="entry name" value="GTP-bd"/>
</dbReference>
<dbReference type="GO" id="GO:0002098">
    <property type="term" value="P:tRNA wobble uridine modification"/>
    <property type="evidence" value="ECO:0007669"/>
    <property type="project" value="TreeGrafter"/>
</dbReference>
<dbReference type="GO" id="GO:0003924">
    <property type="term" value="F:GTPase activity"/>
    <property type="evidence" value="ECO:0007669"/>
    <property type="project" value="UniProtKB-UniRule"/>
</dbReference>
<dbReference type="FunFam" id="3.30.1360.120:FF:000003">
    <property type="entry name" value="tRNA modification GTPase MnmE"/>
    <property type="match status" value="1"/>
</dbReference>
<dbReference type="InterPro" id="IPR005225">
    <property type="entry name" value="Small_GTP-bd"/>
</dbReference>
<feature type="binding site" evidence="10">
    <location>
        <position position="251"/>
    </location>
    <ligand>
        <name>K(+)</name>
        <dbReference type="ChEBI" id="CHEBI:29103"/>
    </ligand>
</feature>
<protein>
    <recommendedName>
        <fullName evidence="10">tRNA modification GTPase MnmE</fullName>
        <ecNumber evidence="10">3.6.-.-</ecNumber>
    </recommendedName>
</protein>
<comment type="caution">
    <text evidence="13">The sequence shown here is derived from an EMBL/GenBank/DDBJ whole genome shotgun (WGS) entry which is preliminary data.</text>
</comment>
<name>A0A4R1SA64_HYDET</name>
<sequence>MFLDTIAAIATPLGEAGIGVVRLSGPAAQSIALGLLRTARGEKLGGLQDHRVYYGKVVDPQTEQPVDEVIFFYAARPHSFTAEDTVEIQAHGSSYIVQRILELLLANGARLAEPGEFTQRAFLNGRIDLVQAEAVIDLIRAKTAKAHQLALNQLAGEPSRVIGRIEAALYDMLIHIEAVLDFPEEGIPDLQRAAMIDQSRELHGQLSAIYDRIDEGRKIKEGITLVITGRPNVGKSSILNALLGEEKAIVTPIPGTTRDLIEGFFQLQGVPIRLVDTAGLRPTDNPIEQIGIERARKLLDQADLVLFIVDNGAPFSEEDRAIAESLADKPVLLIVNKTDLPAQLDRAALAGFQPFETVELSVVQRRGFERLEKAIIDRVGLGKIRLDDQPLLNSVRHKEALRQALDGLAAFREGMELSLTEDLLAVELRAVLAALGEITGKNVNEEVLHGIFAQFCIGK</sequence>
<dbReference type="GO" id="GO:0046872">
    <property type="term" value="F:metal ion binding"/>
    <property type="evidence" value="ECO:0007669"/>
    <property type="project" value="UniProtKB-KW"/>
</dbReference>
<evidence type="ECO:0000256" key="9">
    <source>
        <dbReference type="ARBA" id="ARBA00023134"/>
    </source>
</evidence>
<feature type="binding site" evidence="10">
    <location>
        <position position="87"/>
    </location>
    <ligand>
        <name>(6S)-5-formyl-5,6,7,8-tetrahydrofolate</name>
        <dbReference type="ChEBI" id="CHEBI:57457"/>
    </ligand>
</feature>
<dbReference type="PANTHER" id="PTHR42714:SF2">
    <property type="entry name" value="TRNA MODIFICATION GTPASE GTPBP3, MITOCHONDRIAL"/>
    <property type="match status" value="1"/>
</dbReference>
<dbReference type="Pfam" id="PF01926">
    <property type="entry name" value="MMR_HSR1"/>
    <property type="match status" value="1"/>
</dbReference>
<dbReference type="Proteomes" id="UP000295008">
    <property type="component" value="Unassembled WGS sequence"/>
</dbReference>
<dbReference type="NCBIfam" id="TIGR00231">
    <property type="entry name" value="small_GTP"/>
    <property type="match status" value="1"/>
</dbReference>
<dbReference type="GO" id="GO:0030488">
    <property type="term" value="P:tRNA methylation"/>
    <property type="evidence" value="ECO:0007669"/>
    <property type="project" value="TreeGrafter"/>
</dbReference>
<feature type="binding site" evidence="10">
    <location>
        <begin position="251"/>
        <end position="257"/>
    </location>
    <ligand>
        <name>GTP</name>
        <dbReference type="ChEBI" id="CHEBI:37565"/>
    </ligand>
</feature>
<dbReference type="Gene3D" id="3.30.1360.120">
    <property type="entry name" value="Probable tRNA modification gtpase trme, domain 1"/>
    <property type="match status" value="1"/>
</dbReference>
<dbReference type="RefSeq" id="WP_132012512.1">
    <property type="nucleotide sequence ID" value="NZ_SLUN01000002.1"/>
</dbReference>
<feature type="binding site" evidence="10">
    <location>
        <position position="126"/>
    </location>
    <ligand>
        <name>(6S)-5-formyl-5,6,7,8-tetrahydrofolate</name>
        <dbReference type="ChEBI" id="CHEBI:57457"/>
    </ligand>
</feature>
<feature type="binding site" evidence="10">
    <location>
        <position position="459"/>
    </location>
    <ligand>
        <name>(6S)-5-formyl-5,6,7,8-tetrahydrofolate</name>
        <dbReference type="ChEBI" id="CHEBI:57457"/>
    </ligand>
</feature>
<feature type="binding site" evidence="10">
    <location>
        <position position="256"/>
    </location>
    <ligand>
        <name>K(+)</name>
        <dbReference type="ChEBI" id="CHEBI:29103"/>
    </ligand>
</feature>
<dbReference type="Gene3D" id="1.20.120.430">
    <property type="entry name" value="tRNA modification GTPase MnmE domain 2"/>
    <property type="match status" value="1"/>
</dbReference>
<dbReference type="NCBIfam" id="NF003661">
    <property type="entry name" value="PRK05291.1-3"/>
    <property type="match status" value="1"/>
</dbReference>
<comment type="similarity">
    <text evidence="1 10 11">Belongs to the TRAFAC class TrmE-Era-EngA-EngB-Septin-like GTPase superfamily. TrmE GTPase family.</text>
</comment>
<keyword evidence="14" id="KW-1185">Reference proteome</keyword>
<evidence type="ECO:0000256" key="4">
    <source>
        <dbReference type="ARBA" id="ARBA00022723"/>
    </source>
</evidence>
<comment type="function">
    <text evidence="10">Exhibits a very high intrinsic GTPase hydrolysis rate. Involved in the addition of a carboxymethylaminomethyl (cmnm) group at the wobble position (U34) of certain tRNAs, forming tRNA-cmnm(5)s(2)U34.</text>
</comment>
<dbReference type="InterPro" id="IPR027266">
    <property type="entry name" value="TrmE/GcvT-like"/>
</dbReference>
<dbReference type="FunFam" id="3.40.50.300:FF:000494">
    <property type="entry name" value="tRNA modification GTPase MnmE"/>
    <property type="match status" value="1"/>
</dbReference>
<keyword evidence="6 10" id="KW-0378">Hydrolase</keyword>
<accession>A0A4R1SA64</accession>
<dbReference type="SUPFAM" id="SSF52540">
    <property type="entry name" value="P-loop containing nucleoside triphosphate hydrolases"/>
    <property type="match status" value="1"/>
</dbReference>
<dbReference type="InterPro" id="IPR018948">
    <property type="entry name" value="GTP-bd_TrmE_N"/>
</dbReference>
<dbReference type="PANTHER" id="PTHR42714">
    <property type="entry name" value="TRNA MODIFICATION GTPASE GTPBP3"/>
    <property type="match status" value="1"/>
</dbReference>
<dbReference type="EC" id="3.6.-.-" evidence="10"/>
<dbReference type="InterPro" id="IPR025867">
    <property type="entry name" value="MnmE_helical"/>
</dbReference>
<dbReference type="CDD" id="cd04164">
    <property type="entry name" value="trmE"/>
    <property type="match status" value="1"/>
</dbReference>
<comment type="caution">
    <text evidence="10">Lacks conserved residue(s) required for the propagation of feature annotation.</text>
</comment>
<dbReference type="Gene3D" id="3.40.50.300">
    <property type="entry name" value="P-loop containing nucleotide triphosphate hydrolases"/>
    <property type="match status" value="1"/>
</dbReference>
<feature type="domain" description="TrmE-type G" evidence="12">
    <location>
        <begin position="222"/>
        <end position="380"/>
    </location>
</feature>
<feature type="binding site" evidence="10">
    <location>
        <begin position="276"/>
        <end position="279"/>
    </location>
    <ligand>
        <name>GTP</name>
        <dbReference type="ChEBI" id="CHEBI:37565"/>
    </ligand>
</feature>
<dbReference type="GO" id="GO:0005829">
    <property type="term" value="C:cytosol"/>
    <property type="evidence" value="ECO:0007669"/>
    <property type="project" value="TreeGrafter"/>
</dbReference>
<organism evidence="13 14">
    <name type="scientific">Hydrogenispora ethanolica</name>
    <dbReference type="NCBI Taxonomy" id="1082276"/>
    <lineage>
        <taxon>Bacteria</taxon>
        <taxon>Bacillati</taxon>
        <taxon>Bacillota</taxon>
        <taxon>Hydrogenispora</taxon>
    </lineage>
</organism>
<keyword evidence="5 10" id="KW-0547">Nucleotide-binding</keyword>
<evidence type="ECO:0000256" key="2">
    <source>
        <dbReference type="ARBA" id="ARBA00022490"/>
    </source>
</evidence>
<dbReference type="GO" id="GO:0042802">
    <property type="term" value="F:identical protein binding"/>
    <property type="evidence" value="ECO:0007669"/>
    <property type="project" value="UniProtKB-ARBA"/>
</dbReference>
<dbReference type="Pfam" id="PF12631">
    <property type="entry name" value="MnmE_helical"/>
    <property type="match status" value="1"/>
</dbReference>
<keyword evidence="7 10" id="KW-0460">Magnesium</keyword>
<comment type="subcellular location">
    <subcellularLocation>
        <location evidence="10">Cytoplasm</location>
    </subcellularLocation>
</comment>
<evidence type="ECO:0000256" key="10">
    <source>
        <dbReference type="HAMAP-Rule" id="MF_00379"/>
    </source>
</evidence>
<evidence type="ECO:0000256" key="3">
    <source>
        <dbReference type="ARBA" id="ARBA00022694"/>
    </source>
</evidence>
<dbReference type="InterPro" id="IPR027417">
    <property type="entry name" value="P-loop_NTPase"/>
</dbReference>
<keyword evidence="8 10" id="KW-0630">Potassium</keyword>